<comment type="caution">
    <text evidence="1">The sequence shown here is derived from an EMBL/GenBank/DDBJ whole genome shotgun (WGS) entry which is preliminary data.</text>
</comment>
<evidence type="ECO:0000313" key="1">
    <source>
        <dbReference type="EMBL" id="ETN97609.1"/>
    </source>
</evidence>
<protein>
    <submittedName>
        <fullName evidence="1">Uncharacterized protein</fullName>
    </submittedName>
</protein>
<dbReference type="EMBL" id="ASPP01049162">
    <property type="protein sequence ID" value="ETN97609.1"/>
    <property type="molecule type" value="Genomic_DNA"/>
</dbReference>
<keyword evidence="2" id="KW-1185">Reference proteome</keyword>
<gene>
    <name evidence="1" type="ORF">RFI_39920</name>
</gene>
<sequence>MIDFIEFSFLWTNDYIHWQYNNCKHYFFCMHSKIMTRDFRFMKCKNLFRLKILNNPIQQFFKIRQISKKRSLFRDTFVKFDAFTFIHYEIPKKEVLCKYLIFYLQCHYIKLKKKII</sequence>
<reference evidence="1 2" key="1">
    <citation type="journal article" date="2013" name="Curr. Biol.">
        <title>The Genome of the Foraminiferan Reticulomyxa filosa.</title>
        <authorList>
            <person name="Glockner G."/>
            <person name="Hulsmann N."/>
            <person name="Schleicher M."/>
            <person name="Noegel A.A."/>
            <person name="Eichinger L."/>
            <person name="Gallinger C."/>
            <person name="Pawlowski J."/>
            <person name="Sierra R."/>
            <person name="Euteneuer U."/>
            <person name="Pillet L."/>
            <person name="Moustafa A."/>
            <person name="Platzer M."/>
            <person name="Groth M."/>
            <person name="Szafranski K."/>
            <person name="Schliwa M."/>
        </authorList>
    </citation>
    <scope>NUCLEOTIDE SEQUENCE [LARGE SCALE GENOMIC DNA]</scope>
</reference>
<evidence type="ECO:0000313" key="2">
    <source>
        <dbReference type="Proteomes" id="UP000023152"/>
    </source>
</evidence>
<organism evidence="1 2">
    <name type="scientific">Reticulomyxa filosa</name>
    <dbReference type="NCBI Taxonomy" id="46433"/>
    <lineage>
        <taxon>Eukaryota</taxon>
        <taxon>Sar</taxon>
        <taxon>Rhizaria</taxon>
        <taxon>Retaria</taxon>
        <taxon>Foraminifera</taxon>
        <taxon>Monothalamids</taxon>
        <taxon>Reticulomyxidae</taxon>
        <taxon>Reticulomyxa</taxon>
    </lineage>
</organism>
<proteinExistence type="predicted"/>
<dbReference type="Proteomes" id="UP000023152">
    <property type="component" value="Unassembled WGS sequence"/>
</dbReference>
<accession>X6LA37</accession>
<name>X6LA37_RETFI</name>
<dbReference type="AlphaFoldDB" id="X6LA37"/>